<gene>
    <name evidence="1" type="ORF">B5V51_8756</name>
</gene>
<comment type="caution">
    <text evidence="1">The sequence shown here is derived from an EMBL/GenBank/DDBJ whole genome shotgun (WGS) entry which is preliminary data.</text>
</comment>
<name>A0A2A4J0X8_HELVI</name>
<dbReference type="EMBL" id="NWSH01003872">
    <property type="protein sequence ID" value="PCG65735.1"/>
    <property type="molecule type" value="Genomic_DNA"/>
</dbReference>
<dbReference type="STRING" id="7102.A0A2A4J0X8"/>
<organism evidence="1">
    <name type="scientific">Heliothis virescens</name>
    <name type="common">Tobacco budworm moth</name>
    <dbReference type="NCBI Taxonomy" id="7102"/>
    <lineage>
        <taxon>Eukaryota</taxon>
        <taxon>Metazoa</taxon>
        <taxon>Ecdysozoa</taxon>
        <taxon>Arthropoda</taxon>
        <taxon>Hexapoda</taxon>
        <taxon>Insecta</taxon>
        <taxon>Pterygota</taxon>
        <taxon>Neoptera</taxon>
        <taxon>Endopterygota</taxon>
        <taxon>Lepidoptera</taxon>
        <taxon>Glossata</taxon>
        <taxon>Ditrysia</taxon>
        <taxon>Noctuoidea</taxon>
        <taxon>Noctuidae</taxon>
        <taxon>Heliothinae</taxon>
        <taxon>Heliothis</taxon>
    </lineage>
</organism>
<dbReference type="AlphaFoldDB" id="A0A2A4J0X8"/>
<sequence>MRTIEFRALATRAVQPRLRDLASCRKVSHISAHTFEQNKNGWPHVPTVTVDFTGKRTRIQLGNQVEVDPEDISVTFEDVKGADEAKQELKDVVRICTPRIQIKHCL</sequence>
<accession>A0A2A4J0X8</accession>
<evidence type="ECO:0000313" key="1">
    <source>
        <dbReference type="EMBL" id="PCG65735.1"/>
    </source>
</evidence>
<proteinExistence type="predicted"/>
<reference evidence="1" key="1">
    <citation type="submission" date="2017-09" db="EMBL/GenBank/DDBJ databases">
        <title>Contemporary evolution of a Lepidopteran species, Heliothis virescens, in response to modern agricultural practices.</title>
        <authorList>
            <person name="Fritz M.L."/>
            <person name="Deyonke A.M."/>
            <person name="Papanicolaou A."/>
            <person name="Micinski S."/>
            <person name="Westbrook J."/>
            <person name="Gould F."/>
        </authorList>
    </citation>
    <scope>NUCLEOTIDE SEQUENCE [LARGE SCALE GENOMIC DNA]</scope>
    <source>
        <strain evidence="1">HvINT-</strain>
        <tissue evidence="1">Whole body</tissue>
    </source>
</reference>
<protein>
    <submittedName>
        <fullName evidence="1">Uncharacterized protein</fullName>
    </submittedName>
</protein>
<dbReference type="EMBL" id="NWSH01003872">
    <property type="protein sequence ID" value="PCG65734.1"/>
    <property type="molecule type" value="Genomic_DNA"/>
</dbReference>